<reference evidence="1 2" key="1">
    <citation type="submission" date="2023-03" db="EMBL/GenBank/DDBJ databases">
        <authorList>
            <person name="Pearce D."/>
        </authorList>
    </citation>
    <scope>NUCLEOTIDE SEQUENCE [LARGE SCALE GENOMIC DNA]</scope>
    <source>
        <strain evidence="1">Msz</strain>
    </source>
</reference>
<name>A0ABN8X672_9GAMM</name>
<organism evidence="1 2">
    <name type="scientific">Methylocaldum szegediense</name>
    <dbReference type="NCBI Taxonomy" id="73780"/>
    <lineage>
        <taxon>Bacteria</taxon>
        <taxon>Pseudomonadati</taxon>
        <taxon>Pseudomonadota</taxon>
        <taxon>Gammaproteobacteria</taxon>
        <taxon>Methylococcales</taxon>
        <taxon>Methylococcaceae</taxon>
        <taxon>Methylocaldum</taxon>
    </lineage>
</organism>
<protein>
    <submittedName>
        <fullName evidence="1">Uncharacterized protein</fullName>
    </submittedName>
</protein>
<dbReference type="EMBL" id="OX458333">
    <property type="protein sequence ID" value="CAI8849005.1"/>
    <property type="molecule type" value="Genomic_DNA"/>
</dbReference>
<accession>A0ABN8X672</accession>
<keyword evidence="2" id="KW-1185">Reference proteome</keyword>
<gene>
    <name evidence="1" type="ORF">MSZNOR_2471</name>
</gene>
<proteinExistence type="predicted"/>
<evidence type="ECO:0000313" key="1">
    <source>
        <dbReference type="EMBL" id="CAI8849005.1"/>
    </source>
</evidence>
<sequence length="61" mass="6986">MTGVVSRANPQLARWDKRWISAIDLIRFRFFSLAPRGQAQLALVDPNLLLAFEATYLTRPI</sequence>
<evidence type="ECO:0000313" key="2">
    <source>
        <dbReference type="Proteomes" id="UP001162030"/>
    </source>
</evidence>
<dbReference type="Proteomes" id="UP001162030">
    <property type="component" value="Chromosome"/>
</dbReference>